<dbReference type="HOGENOM" id="CLU_101763_0_0_0"/>
<dbReference type="EMBL" id="CP002536">
    <property type="protein sequence ID" value="ADY25824.1"/>
    <property type="molecule type" value="Genomic_DNA"/>
</dbReference>
<dbReference type="eggNOG" id="ENOG502Z8VK">
    <property type="taxonomic scope" value="Bacteria"/>
</dbReference>
<accession>F0RLC0</accession>
<organism evidence="2 3">
    <name type="scientific">Deinococcus proteolyticus (strain ATCC 35074 / DSM 20540 / JCM 6276 / NBRC 101906 / NCIMB 13154 / VKM Ac-1939 / CCM 2703 / MRP)</name>
    <dbReference type="NCBI Taxonomy" id="693977"/>
    <lineage>
        <taxon>Bacteria</taxon>
        <taxon>Thermotogati</taxon>
        <taxon>Deinococcota</taxon>
        <taxon>Deinococci</taxon>
        <taxon>Deinococcales</taxon>
        <taxon>Deinococcaceae</taxon>
        <taxon>Deinococcus</taxon>
    </lineage>
</organism>
<evidence type="ECO:0000313" key="3">
    <source>
        <dbReference type="Proteomes" id="UP000007718"/>
    </source>
</evidence>
<feature type="transmembrane region" description="Helical" evidence="1">
    <location>
        <begin position="97"/>
        <end position="116"/>
    </location>
</feature>
<dbReference type="RefSeq" id="WP_013614433.1">
    <property type="nucleotide sequence ID" value="NC_015161.1"/>
</dbReference>
<sequence>MNSSLLDRPQRWLAAWQSTRLALPFTWLTRLLLWLAFLPSGWVKLVGEPFTVLPLSDPVGYFFDAMHRTGTYYQFIGAAQLLAGLLILIPRTAAVGAILYLCIITNIFVITVSMNFGGTPVITGLMLLAALYLLAWEYPRWRSLLEPARLA</sequence>
<keyword evidence="1" id="KW-1133">Transmembrane helix</keyword>
<evidence type="ECO:0000313" key="2">
    <source>
        <dbReference type="EMBL" id="ADY25824.1"/>
    </source>
</evidence>
<reference evidence="3" key="1">
    <citation type="submission" date="2011-02" db="EMBL/GenBank/DDBJ databases">
        <title>The complete sequence of chromosome of Deinococcus proteolyticus DSM 20540.</title>
        <authorList>
            <consortium name="US DOE Joint Genome Institute (JGI-PGF)"/>
            <person name="Lucas S."/>
            <person name="Copeland A."/>
            <person name="Lapidus A."/>
            <person name="Bruce D."/>
            <person name="Goodwin L."/>
            <person name="Pitluck S."/>
            <person name="Kyrpides N."/>
            <person name="Mavromatis K."/>
            <person name="Pagani I."/>
            <person name="Ivanova N."/>
            <person name="Ovchinnikova G."/>
            <person name="Zeytun A."/>
            <person name="Detter J.C."/>
            <person name="Han C."/>
            <person name="Land M."/>
            <person name="Hauser L."/>
            <person name="Markowitz V."/>
            <person name="Cheng J.-F."/>
            <person name="Hugenholtz P."/>
            <person name="Woyke T."/>
            <person name="Wu D."/>
            <person name="Pukall R."/>
            <person name="Steenblock K."/>
            <person name="Brambilla E."/>
            <person name="Klenk H.-P."/>
            <person name="Eisen J.A."/>
        </authorList>
    </citation>
    <scope>NUCLEOTIDE SEQUENCE [LARGE SCALE GENOMIC DNA]</scope>
    <source>
        <strain evidence="3">ATCC 35074 / DSM 20540 / JCM 6276 / NBRC 101906 / NCIMB 13154 / VKM Ac-1939 / CCM 2703 / MRP</strain>
    </source>
</reference>
<dbReference type="STRING" id="693977.Deipr_0664"/>
<keyword evidence="1" id="KW-0812">Transmembrane</keyword>
<dbReference type="Proteomes" id="UP000007718">
    <property type="component" value="Chromosome"/>
</dbReference>
<reference evidence="2 3" key="2">
    <citation type="journal article" date="2012" name="Stand. Genomic Sci.">
        <title>Complete genome sequence of the orange-red pigmented, radioresistant Deinococcus proteolyticus type strain (MRP(T)).</title>
        <authorList>
            <person name="Copeland A."/>
            <person name="Zeytun A."/>
            <person name="Yassawong M."/>
            <person name="Nolan M."/>
            <person name="Lucas S."/>
            <person name="Hammon N."/>
            <person name="Deshpande S."/>
            <person name="Cheng J.F."/>
            <person name="Han C."/>
            <person name="Tapia R."/>
            <person name="Goodwin L.A."/>
            <person name="Pitluck S."/>
            <person name="Mavromatis K."/>
            <person name="Liolios K."/>
            <person name="Pagani I."/>
            <person name="Ivanova N."/>
            <person name="Mikhailova N."/>
            <person name="Pati A."/>
            <person name="Chen A."/>
            <person name="Palaniappan K."/>
            <person name="Land M."/>
            <person name="Hauser L."/>
            <person name="Jeffries C.D."/>
            <person name="Brambilla E.M."/>
            <person name="Rohde M."/>
            <person name="Sikorski J."/>
            <person name="Pukall R."/>
            <person name="Goker M."/>
            <person name="Detter J.C."/>
            <person name="Woyke T."/>
            <person name="Bristow J."/>
            <person name="Eisen J.A."/>
            <person name="Markowitz V."/>
            <person name="Hugenholtz P."/>
            <person name="Kyrpides N.C."/>
            <person name="Klenk H.P."/>
            <person name="Lapidus A."/>
        </authorList>
    </citation>
    <scope>NUCLEOTIDE SEQUENCE [LARGE SCALE GENOMIC DNA]</scope>
    <source>
        <strain evidence="3">ATCC 35074 / DSM 20540 / JCM 6276 / NBRC 101906 / NCIMB 13154 / VKM Ac-1939 / CCM 2703 / MRP</strain>
    </source>
</reference>
<keyword evidence="3" id="KW-1185">Reference proteome</keyword>
<dbReference type="AlphaFoldDB" id="F0RLC0"/>
<dbReference type="KEGG" id="dpt:Deipr_0664"/>
<feature type="transmembrane region" description="Helical" evidence="1">
    <location>
        <begin position="122"/>
        <end position="139"/>
    </location>
</feature>
<protein>
    <submittedName>
        <fullName evidence="2">DoxX family protein</fullName>
    </submittedName>
</protein>
<keyword evidence="1" id="KW-0472">Membrane</keyword>
<feature type="transmembrane region" description="Helical" evidence="1">
    <location>
        <begin position="72"/>
        <end position="90"/>
    </location>
</feature>
<feature type="transmembrane region" description="Helical" evidence="1">
    <location>
        <begin position="21"/>
        <end position="43"/>
    </location>
</feature>
<evidence type="ECO:0000256" key="1">
    <source>
        <dbReference type="SAM" id="Phobius"/>
    </source>
</evidence>
<proteinExistence type="predicted"/>
<name>F0RLC0_DEIPM</name>
<gene>
    <name evidence="2" type="ordered locus">Deipr_0664</name>
</gene>